<dbReference type="RefSeq" id="WP_195188857.1">
    <property type="nucleotide sequence ID" value="NZ_JADMLJ010000004.1"/>
</dbReference>
<proteinExistence type="predicted"/>
<dbReference type="InterPro" id="IPR035360">
    <property type="entry name" value="DUF5420"/>
</dbReference>
<dbReference type="AlphaFoldDB" id="A0A9X3UQ70"/>
<comment type="caution">
    <text evidence="1">The sequence shown here is derived from an EMBL/GenBank/DDBJ whole genome shotgun (WGS) entry which is preliminary data.</text>
</comment>
<gene>
    <name evidence="1" type="ORF">NM948_04390</name>
</gene>
<sequence length="79" mass="9821">MKPERRYFKCSLDKEPIKSFHTQWKNDNEKRDKELQAIFDTIPFYQYWYGDCIQPLKMRNIKRDRDFVVINGNKLFKTR</sequence>
<reference evidence="1" key="1">
    <citation type="submission" date="2022-07" db="EMBL/GenBank/DDBJ databases">
        <title>Genome-based characterization of novel serogroup A variants of Pasteurella multocida.</title>
        <authorList>
            <person name="Prajapati A."/>
            <person name="Yogisharadhya R."/>
            <person name="Mohanty N."/>
            <person name="Chanda M."/>
            <person name="Mendem S.K."/>
            <person name="Siddaramappa S."/>
            <person name="Shivachandra S.B."/>
        </authorList>
    </citation>
    <scope>NUCLEOTIDE SEQUENCE</scope>
    <source>
        <strain evidence="1">NIVEDIPm19</strain>
    </source>
</reference>
<evidence type="ECO:0000313" key="1">
    <source>
        <dbReference type="EMBL" id="MDA5622786.1"/>
    </source>
</evidence>
<organism evidence="1 2">
    <name type="scientific">Pasteurella multocida</name>
    <dbReference type="NCBI Taxonomy" id="747"/>
    <lineage>
        <taxon>Bacteria</taxon>
        <taxon>Pseudomonadati</taxon>
        <taxon>Pseudomonadota</taxon>
        <taxon>Gammaproteobacteria</taxon>
        <taxon>Pasteurellales</taxon>
        <taxon>Pasteurellaceae</taxon>
        <taxon>Pasteurella</taxon>
    </lineage>
</organism>
<dbReference type="EMBL" id="JANJHC010000006">
    <property type="protein sequence ID" value="MDA5622786.1"/>
    <property type="molecule type" value="Genomic_DNA"/>
</dbReference>
<dbReference type="Pfam" id="PF17457">
    <property type="entry name" value="DUF5420"/>
    <property type="match status" value="1"/>
</dbReference>
<protein>
    <submittedName>
        <fullName evidence="1">DUF5420 family protein</fullName>
    </submittedName>
</protein>
<accession>A0A9X3UQ70</accession>
<dbReference type="Proteomes" id="UP001145481">
    <property type="component" value="Unassembled WGS sequence"/>
</dbReference>
<name>A0A9X3UQ70_PASMD</name>
<evidence type="ECO:0000313" key="2">
    <source>
        <dbReference type="Proteomes" id="UP001145481"/>
    </source>
</evidence>